<protein>
    <submittedName>
        <fullName evidence="4">Phosphodiester glycosidase family protein</fullName>
    </submittedName>
</protein>
<keyword evidence="4" id="KW-0326">Glycosidase</keyword>
<accession>A0ABN3MJS4</accession>
<dbReference type="Proteomes" id="UP001500730">
    <property type="component" value="Unassembled WGS sequence"/>
</dbReference>
<proteinExistence type="predicted"/>
<reference evidence="4 5" key="1">
    <citation type="journal article" date="2019" name="Int. J. Syst. Evol. Microbiol.">
        <title>The Global Catalogue of Microorganisms (GCM) 10K type strain sequencing project: providing services to taxonomists for standard genome sequencing and annotation.</title>
        <authorList>
            <consortium name="The Broad Institute Genomics Platform"/>
            <consortium name="The Broad Institute Genome Sequencing Center for Infectious Disease"/>
            <person name="Wu L."/>
            <person name="Ma J."/>
        </authorList>
    </citation>
    <scope>NUCLEOTIDE SEQUENCE [LARGE SCALE GENOMIC DNA]</scope>
    <source>
        <strain evidence="4 5">JCM 16259</strain>
    </source>
</reference>
<gene>
    <name evidence="4" type="ORF">GCM10009858_45480</name>
</gene>
<dbReference type="InterPro" id="IPR018711">
    <property type="entry name" value="NAGPA"/>
</dbReference>
<keyword evidence="5" id="KW-1185">Reference proteome</keyword>
<keyword evidence="4" id="KW-0378">Hydrolase</keyword>
<dbReference type="PANTHER" id="PTHR40446">
    <property type="entry name" value="N-ACETYLGLUCOSAMINE-1-PHOSPHODIESTER ALPHA-N-ACETYLGLUCOSAMINIDASE"/>
    <property type="match status" value="1"/>
</dbReference>
<dbReference type="GO" id="GO:0016798">
    <property type="term" value="F:hydrolase activity, acting on glycosyl bonds"/>
    <property type="evidence" value="ECO:0007669"/>
    <property type="project" value="UniProtKB-KW"/>
</dbReference>
<evidence type="ECO:0000256" key="1">
    <source>
        <dbReference type="SAM" id="MobiDB-lite"/>
    </source>
</evidence>
<dbReference type="PANTHER" id="PTHR40446:SF2">
    <property type="entry name" value="N-ACETYLGLUCOSAMINE-1-PHOSPHODIESTER ALPHA-N-ACETYLGLUCOSAMINIDASE"/>
    <property type="match status" value="1"/>
</dbReference>
<dbReference type="Pfam" id="PF09992">
    <property type="entry name" value="NAGPA"/>
    <property type="match status" value="1"/>
</dbReference>
<feature type="domain" description="Phosphodiester glycosidase" evidence="3">
    <location>
        <begin position="353"/>
        <end position="533"/>
    </location>
</feature>
<feature type="region of interest" description="Disordered" evidence="1">
    <location>
        <begin position="80"/>
        <end position="100"/>
    </location>
</feature>
<sequence length="534" mass="55197">MAALGAAMVITVSCLTAASTHAAPLSMGHTGYAASAALPLGPAGLPETRTTTTVEPGVTMTRIVRGAIDPSTPWVVELSIPSSRTSPDPDAPPRVVQDQGSADDLVRRLTAANFGAQSQPVRQPAVADVPAGVIGYRVRTTSTFPSQADATAYVTRLKAAGFAARTWYAGWDGASMAKGQWSINVLTIDPREFRGHLGATFGPDLVDRETTTALGVYAHAKAAVNGGFFVLDPKAGAPGDPAGAGVYDGALESETVAGRPVLVLDDQALHTRVARPVWSGTLSAGSSSVDVDGINRVPGLIRNCGGDAGDKPTNRALHDTTCTDPNELVAFTNAYGPVTPAGAGSEVVLDRTGRVVRVDAQRGTMLLAGQRSVQAIGDLTSRLSGLRPGQIARLDLRLTEAGRANLIRPGTTVVNGGPQLVRDGATYITQGADGMVHPTDPSFAYGWALQRNPRTFAGADAAGRTLLVTVDGRQPDQLGLSVPEEAQVARALGMRDAMNLDGGGSTAMSIEGRLVTHPSDASGERPVGDAIVIR</sequence>
<evidence type="ECO:0000313" key="5">
    <source>
        <dbReference type="Proteomes" id="UP001500730"/>
    </source>
</evidence>
<feature type="signal peptide" evidence="2">
    <location>
        <begin position="1"/>
        <end position="22"/>
    </location>
</feature>
<evidence type="ECO:0000259" key="3">
    <source>
        <dbReference type="Pfam" id="PF09992"/>
    </source>
</evidence>
<evidence type="ECO:0000313" key="4">
    <source>
        <dbReference type="EMBL" id="GAA2502270.1"/>
    </source>
</evidence>
<keyword evidence="2" id="KW-0732">Signal</keyword>
<name>A0ABN3MJS4_9MICO</name>
<comment type="caution">
    <text evidence="4">The sequence shown here is derived from an EMBL/GenBank/DDBJ whole genome shotgun (WGS) entry which is preliminary data.</text>
</comment>
<dbReference type="EMBL" id="BAAARE010000037">
    <property type="protein sequence ID" value="GAA2502270.1"/>
    <property type="molecule type" value="Genomic_DNA"/>
</dbReference>
<evidence type="ECO:0000256" key="2">
    <source>
        <dbReference type="SAM" id="SignalP"/>
    </source>
</evidence>
<organism evidence="4 5">
    <name type="scientific">Terrabacter carboxydivorans</name>
    <dbReference type="NCBI Taxonomy" id="619730"/>
    <lineage>
        <taxon>Bacteria</taxon>
        <taxon>Bacillati</taxon>
        <taxon>Actinomycetota</taxon>
        <taxon>Actinomycetes</taxon>
        <taxon>Micrococcales</taxon>
        <taxon>Intrasporangiaceae</taxon>
        <taxon>Terrabacter</taxon>
    </lineage>
</organism>
<feature type="chain" id="PRO_5046218893" evidence="2">
    <location>
        <begin position="23"/>
        <end position="534"/>
    </location>
</feature>